<keyword evidence="2" id="KW-1185">Reference proteome</keyword>
<dbReference type="WBParaSite" id="MBELARI_LOCUS18155">
    <property type="protein sequence ID" value="MBELARI_LOCUS18155"/>
    <property type="gene ID" value="MBELARI_LOCUS18155"/>
</dbReference>
<feature type="chain" id="PRO_5041971244" evidence="1">
    <location>
        <begin position="20"/>
        <end position="382"/>
    </location>
</feature>
<organism evidence="2 3">
    <name type="scientific">Mesorhabditis belari</name>
    <dbReference type="NCBI Taxonomy" id="2138241"/>
    <lineage>
        <taxon>Eukaryota</taxon>
        <taxon>Metazoa</taxon>
        <taxon>Ecdysozoa</taxon>
        <taxon>Nematoda</taxon>
        <taxon>Chromadorea</taxon>
        <taxon>Rhabditida</taxon>
        <taxon>Rhabditina</taxon>
        <taxon>Rhabditomorpha</taxon>
        <taxon>Rhabditoidea</taxon>
        <taxon>Rhabditidae</taxon>
        <taxon>Mesorhabditinae</taxon>
        <taxon>Mesorhabditis</taxon>
    </lineage>
</organism>
<name>A0AAF3EVD1_9BILA</name>
<keyword evidence="1" id="KW-0732">Signal</keyword>
<evidence type="ECO:0000313" key="2">
    <source>
        <dbReference type="Proteomes" id="UP000887575"/>
    </source>
</evidence>
<proteinExistence type="predicted"/>
<protein>
    <submittedName>
        <fullName evidence="3">Uncharacterized protein</fullName>
    </submittedName>
</protein>
<dbReference type="Proteomes" id="UP000887575">
    <property type="component" value="Unassembled WGS sequence"/>
</dbReference>
<accession>A0AAF3EVD1</accession>
<dbReference type="AlphaFoldDB" id="A0AAF3EVD1"/>
<feature type="signal peptide" evidence="1">
    <location>
        <begin position="1"/>
        <end position="19"/>
    </location>
</feature>
<reference evidence="3" key="1">
    <citation type="submission" date="2024-02" db="UniProtKB">
        <authorList>
            <consortium name="WormBaseParasite"/>
        </authorList>
    </citation>
    <scope>IDENTIFICATION</scope>
</reference>
<evidence type="ECO:0000313" key="3">
    <source>
        <dbReference type="WBParaSite" id="MBELARI_LOCUS18155"/>
    </source>
</evidence>
<sequence length="382" mass="42555">MKIIVLVLVLSLAVHQINAAAFCPSLPAEITWAPDGGAAHLDYYGTGKWCSNVNGSRYKCYNDGDSDECYLVRCDPLPAWVTSAPTGNADYDSRVDGCKSIEQCLFDGESNKCYSDVCPPLPANITWEPQNVATFDYYEDGCRGTRLLCYNDGVSDACYLPNKGPCPPKPISINWEPESSAHFSEYSDTPCGRGTDCYNDGEADQCYMTVGKCLPKPDSIFNEPTGPALVGRCPEGFECFHDGSSNQCYCYDTAGPNICLDAHNQALCDHKSNMCAKTCGFCVGPGSAWKHDHVESIHVIDKQRYITEFVARRHDIEEKIRDFINKMETKFLDESIGRVMPKTETSKADTAMNRDKSGNKVVINKDIFWKRIKRLYEAWVNC</sequence>
<evidence type="ECO:0000256" key="1">
    <source>
        <dbReference type="SAM" id="SignalP"/>
    </source>
</evidence>